<dbReference type="RefSeq" id="WP_068913989.1">
    <property type="nucleotide sequence ID" value="NZ_MBEW02000022.1"/>
</dbReference>
<reference evidence="1 2" key="1">
    <citation type="journal article" date="2016" name="Genome Announc.">
        <title>Draft Genome Sequence of Criibacterium bergeronii gen. nov., sp. nov., Strain CCRI-22567T, Isolated from a Vaginal Sample from a Woman with Bacterial Vaginosis.</title>
        <authorList>
            <person name="Maheux A.F."/>
            <person name="Berube E."/>
            <person name="Boudreau D.K."/>
            <person name="Raymond F."/>
            <person name="Corbeil J."/>
            <person name="Roy P.H."/>
            <person name="Boissinot M."/>
            <person name="Omar R.F."/>
        </authorList>
    </citation>
    <scope>NUCLEOTIDE SEQUENCE [LARGE SCALE GENOMIC DNA]</scope>
    <source>
        <strain evidence="1 2">CCRI-22567</strain>
    </source>
</reference>
<dbReference type="AlphaFoldDB" id="A0A371IJR7"/>
<dbReference type="Proteomes" id="UP000093352">
    <property type="component" value="Unassembled WGS sequence"/>
</dbReference>
<dbReference type="STRING" id="1871336.BBG48_05135"/>
<comment type="caution">
    <text evidence="1">The sequence shown here is derived from an EMBL/GenBank/DDBJ whole genome shotgun (WGS) entry which is preliminary data.</text>
</comment>
<sequence>MIKPTKPIETYEDYGFKKCKGEYGKHGCYYLCVARGCKMIFLSKELLEIIPWEETDPRIHAQPNCRYRDIRTALDIVCQLVMHGLVMVE</sequence>
<evidence type="ECO:0000313" key="2">
    <source>
        <dbReference type="Proteomes" id="UP000093352"/>
    </source>
</evidence>
<accession>A0A371IJR7</accession>
<protein>
    <submittedName>
        <fullName evidence="1">Uncharacterized protein</fullName>
    </submittedName>
</protein>
<gene>
    <name evidence="1" type="ORF">BBG48_008620</name>
</gene>
<name>A0A371IJR7_9FIRM</name>
<organism evidence="1 2">
    <name type="scientific">Criibacterium bergeronii</name>
    <dbReference type="NCBI Taxonomy" id="1871336"/>
    <lineage>
        <taxon>Bacteria</taxon>
        <taxon>Bacillati</taxon>
        <taxon>Bacillota</taxon>
        <taxon>Clostridia</taxon>
        <taxon>Peptostreptococcales</taxon>
        <taxon>Filifactoraceae</taxon>
        <taxon>Criibacterium</taxon>
    </lineage>
</organism>
<proteinExistence type="predicted"/>
<evidence type="ECO:0000313" key="1">
    <source>
        <dbReference type="EMBL" id="RDY20737.1"/>
    </source>
</evidence>
<keyword evidence="2" id="KW-1185">Reference proteome</keyword>
<dbReference type="EMBL" id="MBEW02000022">
    <property type="protein sequence ID" value="RDY20737.1"/>
    <property type="molecule type" value="Genomic_DNA"/>
</dbReference>